<evidence type="ECO:0000256" key="2">
    <source>
        <dbReference type="SAM" id="SignalP"/>
    </source>
</evidence>
<comment type="caution">
    <text evidence="3">The sequence shown here is derived from an EMBL/GenBank/DDBJ whole genome shotgun (WGS) entry which is preliminary data.</text>
</comment>
<dbReference type="Proteomes" id="UP000309128">
    <property type="component" value="Unassembled WGS sequence"/>
</dbReference>
<feature type="region of interest" description="Disordered" evidence="1">
    <location>
        <begin position="63"/>
        <end position="87"/>
    </location>
</feature>
<dbReference type="OrthoDB" id="3533902at2"/>
<sequence length="126" mass="13475">MRWRVTIAGVLGLATVPAPAQATAAVDVVAAVQRLQAQGGPVKVVQHTSADWSYDPRFGELPRGSCGHGSSDPRLTGTARLGPVRGRRHRPLQVVTAAWPTCARRSARWPGVLDGNRADSARPPRR</sequence>
<evidence type="ECO:0000313" key="3">
    <source>
        <dbReference type="EMBL" id="TMR09783.1"/>
    </source>
</evidence>
<proteinExistence type="predicted"/>
<keyword evidence="4" id="KW-1185">Reference proteome</keyword>
<protein>
    <submittedName>
        <fullName evidence="3">Uncharacterized protein</fullName>
    </submittedName>
</protein>
<gene>
    <name evidence="3" type="ORF">ETD86_42220</name>
</gene>
<evidence type="ECO:0000313" key="4">
    <source>
        <dbReference type="Proteomes" id="UP000309128"/>
    </source>
</evidence>
<feature type="chain" id="PRO_5038347958" evidence="2">
    <location>
        <begin position="21"/>
        <end position="126"/>
    </location>
</feature>
<reference evidence="3 4" key="1">
    <citation type="submission" date="2019-05" db="EMBL/GenBank/DDBJ databases">
        <title>Draft genome sequence of Nonomuraea turkmeniaca DSM 43926.</title>
        <authorList>
            <person name="Saricaoglu S."/>
            <person name="Isik K."/>
        </authorList>
    </citation>
    <scope>NUCLEOTIDE SEQUENCE [LARGE SCALE GENOMIC DNA]</scope>
    <source>
        <strain evidence="3 4">DSM 43926</strain>
    </source>
</reference>
<dbReference type="EMBL" id="VCKY01000217">
    <property type="protein sequence ID" value="TMR09783.1"/>
    <property type="molecule type" value="Genomic_DNA"/>
</dbReference>
<accession>A0A5S4F153</accession>
<evidence type="ECO:0000256" key="1">
    <source>
        <dbReference type="SAM" id="MobiDB-lite"/>
    </source>
</evidence>
<name>A0A5S4F153_9ACTN</name>
<dbReference type="AlphaFoldDB" id="A0A5S4F153"/>
<organism evidence="3 4">
    <name type="scientific">Nonomuraea turkmeniaca</name>
    <dbReference type="NCBI Taxonomy" id="103838"/>
    <lineage>
        <taxon>Bacteria</taxon>
        <taxon>Bacillati</taxon>
        <taxon>Actinomycetota</taxon>
        <taxon>Actinomycetes</taxon>
        <taxon>Streptosporangiales</taxon>
        <taxon>Streptosporangiaceae</taxon>
        <taxon>Nonomuraea</taxon>
    </lineage>
</organism>
<keyword evidence="2" id="KW-0732">Signal</keyword>
<feature type="signal peptide" evidence="2">
    <location>
        <begin position="1"/>
        <end position="20"/>
    </location>
</feature>
<dbReference type="RefSeq" id="WP_138672243.1">
    <property type="nucleotide sequence ID" value="NZ_VCKY01000217.1"/>
</dbReference>